<comment type="caution">
    <text evidence="3">The sequence shown here is derived from an EMBL/GenBank/DDBJ whole genome shotgun (WGS) entry which is preliminary data.</text>
</comment>
<evidence type="ECO:0000256" key="1">
    <source>
        <dbReference type="ARBA" id="ARBA00093458"/>
    </source>
</evidence>
<dbReference type="EMBL" id="MTYH01000014">
    <property type="protein sequence ID" value="PNP46624.1"/>
    <property type="molecule type" value="Genomic_DNA"/>
</dbReference>
<dbReference type="Pfam" id="PF10494">
    <property type="entry name" value="Stk19"/>
    <property type="match status" value="1"/>
</dbReference>
<dbReference type="PANTHER" id="PTHR15243:SF0">
    <property type="entry name" value="SERINE_THREONINE-PROTEIN KINASE 19"/>
    <property type="match status" value="1"/>
</dbReference>
<comment type="similarity">
    <text evidence="1">Belongs to the STK19 family.</text>
</comment>
<evidence type="ECO:0008006" key="5">
    <source>
        <dbReference type="Google" id="ProtNLM"/>
    </source>
</evidence>
<sequence length="377" mass="40825">MPKSLRSILGDSNRVRKPSRPSPARQNATATPRASPSPSPRKGKKPAPKRGAPDAEEFHEKLSDVGIAKILEEELTLRDVVQAMRYIRGKMFTPVPPTGFKSTRTTELLNYRLSVPPIVTIGHLNAILTSPSKVEREVVELSRSGVLRKVRVERRGGMGEALVESTDLEAMIRNTGMSNASKDEFLKFLKENPTAQTLPRGAIKHSHIDELVRAGFLTSSLQAAPGTTLHVRPEDRTTLTSIHHVSRFASGTVSAVGGQNAIHLAGGGGGAPTLTGSSVSSAGASDFRIAVPGHGRYLKLAEGAVDWLREMLDKTKWGEAPENWFRERFEGGGLYGLRWKDFWGVEWEWVLGQAAGLGVVEVFETGSVGRGVRALGG</sequence>
<organism evidence="3 4">
    <name type="scientific">Trichoderma gamsii</name>
    <dbReference type="NCBI Taxonomy" id="398673"/>
    <lineage>
        <taxon>Eukaryota</taxon>
        <taxon>Fungi</taxon>
        <taxon>Dikarya</taxon>
        <taxon>Ascomycota</taxon>
        <taxon>Pezizomycotina</taxon>
        <taxon>Sordariomycetes</taxon>
        <taxon>Hypocreomycetidae</taxon>
        <taxon>Hypocreales</taxon>
        <taxon>Hypocreaceae</taxon>
        <taxon>Trichoderma</taxon>
    </lineage>
</organism>
<protein>
    <recommendedName>
        <fullName evidence="5">Serine-threonine protein kinase 19</fullName>
    </recommendedName>
</protein>
<gene>
    <name evidence="3" type="ORF">TGAMA5MH_01569</name>
</gene>
<dbReference type="InterPro" id="IPR018865">
    <property type="entry name" value="STK19-like"/>
</dbReference>
<dbReference type="Proteomes" id="UP000236546">
    <property type="component" value="Unassembled WGS sequence"/>
</dbReference>
<evidence type="ECO:0000313" key="4">
    <source>
        <dbReference type="Proteomes" id="UP000236546"/>
    </source>
</evidence>
<name>A0A2K0TM85_9HYPO</name>
<dbReference type="GO" id="GO:0046579">
    <property type="term" value="P:positive regulation of Ras protein signal transduction"/>
    <property type="evidence" value="ECO:0007669"/>
    <property type="project" value="TreeGrafter"/>
</dbReference>
<accession>A0A2K0TM85</accession>
<reference evidence="3 4" key="1">
    <citation type="submission" date="2017-02" db="EMBL/GenBank/DDBJ databases">
        <title>Genomes of Trichoderma spp. with biocontrol activity.</title>
        <authorList>
            <person name="Gardiner D."/>
            <person name="Kazan K."/>
            <person name="Vos C."/>
            <person name="Harvey P."/>
        </authorList>
    </citation>
    <scope>NUCLEOTIDE SEQUENCE [LARGE SCALE GENOMIC DNA]</scope>
    <source>
        <strain evidence="3 4">A5MH</strain>
    </source>
</reference>
<dbReference type="OrthoDB" id="3980126at2759"/>
<evidence type="ECO:0000256" key="2">
    <source>
        <dbReference type="SAM" id="MobiDB-lite"/>
    </source>
</evidence>
<feature type="region of interest" description="Disordered" evidence="2">
    <location>
        <begin position="1"/>
        <end position="55"/>
    </location>
</feature>
<proteinExistence type="inferred from homology"/>
<dbReference type="PANTHER" id="PTHR15243">
    <property type="entry name" value="SERINE/THREONINE-PROTEIN KINASE 19"/>
    <property type="match status" value="1"/>
</dbReference>
<evidence type="ECO:0000313" key="3">
    <source>
        <dbReference type="EMBL" id="PNP46624.1"/>
    </source>
</evidence>
<dbReference type="AlphaFoldDB" id="A0A2K0TM85"/>